<name>A0A3B0UUG8_9ZZZZ</name>
<dbReference type="AlphaFoldDB" id="A0A3B0UUG8"/>
<proteinExistence type="predicted"/>
<feature type="transmembrane region" description="Helical" evidence="1">
    <location>
        <begin position="7"/>
        <end position="26"/>
    </location>
</feature>
<evidence type="ECO:0000256" key="1">
    <source>
        <dbReference type="SAM" id="Phobius"/>
    </source>
</evidence>
<keyword evidence="1" id="KW-0812">Transmembrane</keyword>
<protein>
    <submittedName>
        <fullName evidence="2">Uncharacterized protein</fullName>
    </submittedName>
</protein>
<keyword evidence="1" id="KW-0472">Membrane</keyword>
<accession>A0A3B0UUG8</accession>
<evidence type="ECO:0000313" key="2">
    <source>
        <dbReference type="EMBL" id="VAW34805.1"/>
    </source>
</evidence>
<feature type="non-terminal residue" evidence="2">
    <location>
        <position position="27"/>
    </location>
</feature>
<dbReference type="EMBL" id="UOEU01000553">
    <property type="protein sequence ID" value="VAW34805.1"/>
    <property type="molecule type" value="Genomic_DNA"/>
</dbReference>
<keyword evidence="1" id="KW-1133">Transmembrane helix</keyword>
<organism evidence="2">
    <name type="scientific">hydrothermal vent metagenome</name>
    <dbReference type="NCBI Taxonomy" id="652676"/>
    <lineage>
        <taxon>unclassified sequences</taxon>
        <taxon>metagenomes</taxon>
        <taxon>ecological metagenomes</taxon>
    </lineage>
</organism>
<gene>
    <name evidence="2" type="ORF">MNBD_CHLOROFLEXI01-809</name>
</gene>
<sequence>MQRKFQYVLMGAGLTLLVIFGALTLLL</sequence>
<reference evidence="2" key="1">
    <citation type="submission" date="2018-06" db="EMBL/GenBank/DDBJ databases">
        <authorList>
            <person name="Zhirakovskaya E."/>
        </authorList>
    </citation>
    <scope>NUCLEOTIDE SEQUENCE</scope>
</reference>